<protein>
    <submittedName>
        <fullName evidence="2">Uncharacterized protein</fullName>
    </submittedName>
</protein>
<organism evidence="2 3">
    <name type="scientific">Nitrosomonas communis</name>
    <dbReference type="NCBI Taxonomy" id="44574"/>
    <lineage>
        <taxon>Bacteria</taxon>
        <taxon>Pseudomonadati</taxon>
        <taxon>Pseudomonadota</taxon>
        <taxon>Betaproteobacteria</taxon>
        <taxon>Nitrosomonadales</taxon>
        <taxon>Nitrosomonadaceae</taxon>
        <taxon>Nitrosomonas</taxon>
    </lineage>
</organism>
<dbReference type="Proteomes" id="UP000183287">
    <property type="component" value="Unassembled WGS sequence"/>
</dbReference>
<feature type="region of interest" description="Disordered" evidence="1">
    <location>
        <begin position="1"/>
        <end position="34"/>
    </location>
</feature>
<gene>
    <name evidence="2" type="ORF">SAMN05421863_101641</name>
</gene>
<reference evidence="3" key="1">
    <citation type="submission" date="2016-10" db="EMBL/GenBank/DDBJ databases">
        <authorList>
            <person name="Varghese N."/>
            <person name="Submissions S."/>
        </authorList>
    </citation>
    <scope>NUCLEOTIDE SEQUENCE [LARGE SCALE GENOMIC DNA]</scope>
    <source>
        <strain evidence="3">Nm44</strain>
    </source>
</reference>
<proteinExistence type="predicted"/>
<dbReference type="EMBL" id="FOUB01000016">
    <property type="protein sequence ID" value="SFM18638.1"/>
    <property type="molecule type" value="Genomic_DNA"/>
</dbReference>
<keyword evidence="3" id="KW-1185">Reference proteome</keyword>
<feature type="compositionally biased region" description="Basic and acidic residues" evidence="1">
    <location>
        <begin position="1"/>
        <end position="26"/>
    </location>
</feature>
<sequence>MQTVEPWDKLASKGEAEAQRHAKTEKGNCSSMQF</sequence>
<evidence type="ECO:0000313" key="2">
    <source>
        <dbReference type="EMBL" id="SFM18638.1"/>
    </source>
</evidence>
<accession>A0A1I4NSX8</accession>
<evidence type="ECO:0000313" key="3">
    <source>
        <dbReference type="Proteomes" id="UP000183287"/>
    </source>
</evidence>
<dbReference type="AlphaFoldDB" id="A0A1I4NSX8"/>
<evidence type="ECO:0000256" key="1">
    <source>
        <dbReference type="SAM" id="MobiDB-lite"/>
    </source>
</evidence>
<name>A0A1I4NSX8_9PROT</name>